<dbReference type="EMBL" id="CADCXV010001133">
    <property type="protein sequence ID" value="CAB0041829.1"/>
    <property type="molecule type" value="Genomic_DNA"/>
</dbReference>
<proteinExistence type="predicted"/>
<dbReference type="AlphaFoldDB" id="A0A6H5IY14"/>
<dbReference type="Proteomes" id="UP000479190">
    <property type="component" value="Unassembled WGS sequence"/>
</dbReference>
<evidence type="ECO:0000313" key="2">
    <source>
        <dbReference type="EMBL" id="CAB0041829.1"/>
    </source>
</evidence>
<feature type="compositionally biased region" description="Low complexity" evidence="1">
    <location>
        <begin position="104"/>
        <end position="150"/>
    </location>
</feature>
<organism evidence="2 3">
    <name type="scientific">Trichogramma brassicae</name>
    <dbReference type="NCBI Taxonomy" id="86971"/>
    <lineage>
        <taxon>Eukaryota</taxon>
        <taxon>Metazoa</taxon>
        <taxon>Ecdysozoa</taxon>
        <taxon>Arthropoda</taxon>
        <taxon>Hexapoda</taxon>
        <taxon>Insecta</taxon>
        <taxon>Pterygota</taxon>
        <taxon>Neoptera</taxon>
        <taxon>Endopterygota</taxon>
        <taxon>Hymenoptera</taxon>
        <taxon>Apocrita</taxon>
        <taxon>Proctotrupomorpha</taxon>
        <taxon>Chalcidoidea</taxon>
        <taxon>Trichogrammatidae</taxon>
        <taxon>Trichogramma</taxon>
    </lineage>
</organism>
<protein>
    <submittedName>
        <fullName evidence="2">Uncharacterized protein</fullName>
    </submittedName>
</protein>
<evidence type="ECO:0000313" key="3">
    <source>
        <dbReference type="Proteomes" id="UP000479190"/>
    </source>
</evidence>
<name>A0A6H5IY14_9HYME</name>
<feature type="region of interest" description="Disordered" evidence="1">
    <location>
        <begin position="1"/>
        <end position="150"/>
    </location>
</feature>
<evidence type="ECO:0000256" key="1">
    <source>
        <dbReference type="SAM" id="MobiDB-lite"/>
    </source>
</evidence>
<reference evidence="2 3" key="1">
    <citation type="submission" date="2020-02" db="EMBL/GenBank/DDBJ databases">
        <authorList>
            <person name="Ferguson B K."/>
        </authorList>
    </citation>
    <scope>NUCLEOTIDE SEQUENCE [LARGE SCALE GENOMIC DNA]</scope>
</reference>
<feature type="compositionally biased region" description="Polar residues" evidence="1">
    <location>
        <begin position="94"/>
        <end position="103"/>
    </location>
</feature>
<gene>
    <name evidence="2" type="ORF">TBRA_LOCUS13480</name>
</gene>
<keyword evidence="3" id="KW-1185">Reference proteome</keyword>
<accession>A0A6H5IY14</accession>
<feature type="compositionally biased region" description="Basic and acidic residues" evidence="1">
    <location>
        <begin position="10"/>
        <end position="52"/>
    </location>
</feature>
<sequence>MTVLNNSLKVAEDSTRGAETHRGEPGRVARSATHLEAREGDQAPRRYHDADAGNRSAPAVKLQADADGGNHHQHRSADGLPPSGQDPATGRHSAATSTGADSSPATRTRYTGAPAPTTTAAHRNGHSGTRGSTGRSGASATTTAATNRTD</sequence>